<dbReference type="EMBL" id="CAINUL010000002">
    <property type="protein sequence ID" value="CAD0108108.1"/>
    <property type="molecule type" value="Genomic_DNA"/>
</dbReference>
<proteinExistence type="predicted"/>
<protein>
    <recommendedName>
        <fullName evidence="4">Amidoligase enzyme-domain-containing protein</fullName>
    </recommendedName>
</protein>
<feature type="region of interest" description="Disordered" evidence="1">
    <location>
        <begin position="596"/>
        <end position="653"/>
    </location>
</feature>
<dbReference type="PANTHER" id="PTHR36847">
    <property type="entry name" value="AMIDOLIGASE ENZYME"/>
    <property type="match status" value="1"/>
</dbReference>
<feature type="region of interest" description="Disordered" evidence="1">
    <location>
        <begin position="557"/>
        <end position="583"/>
    </location>
</feature>
<sequence>MSEIINSNAAAGQRASKLTFGIELECVAIVPKRIAKQYGSIEQYVRSHLSNSQVKLPCTCEKEEHLRYLPIHDNEDDTTNDYWTLTNDMTVDMSAKQIGNDLIGSDYASLELISRVQKFEGTSSCPLSQKCPVTKEPLQWTWREEIKCFLDLLHEAFSEPGFCLLVNETTGFHVHLGQGDEGLPVNVVQGLLGAMTALERSFDQILPTYRISGSTGGTVPGMWSPNQHNPLPGVQVDGFHALYKPGLVDTEQDFDNRWCPAMSKTMIQHVHNQIWCKAKNIEPRKLQFTAPQNSPTGAAAADPVPAISAQTFKSIEQCLASFNVPSWLNFIKNASNIQELKDISSQDKYVALSLRGLGDRKNPNGPPTAEVRTHAGSLDFDEICAWVDLLCSIARWAEIVPKEGVFAYLLESWKNAEYNISDLATKVEASHSTFAHYSFVLADSSYPYVQHRFDTYTSPPLTFTDKLENLNRINEERRRKDFSRANVDEKIRWKLESGRYGQLHTSFLQAQPEPELFSRPEARFLHYTEESQKAWAEFLKDYYRVHRKVELSCKEPVDVSGAVSDDSSDSSSDTCSEISSGGVSVGDVEANVASDAESVAAGADDEEPGSISNDETHSDDSDDSEKSDDKSEAPIKSPVESLTDDESEDDFNREGWYGIHPMLANAYNDVPGQHLTHLEKTVISMPALPSPTTPNTVAFDELKTDTVLRIHNAISGAISIEALTAADMQDDVDNIIARAVESTKQMYVLKSVAMEKAIAKRHLKKKVSKE</sequence>
<evidence type="ECO:0000313" key="3">
    <source>
        <dbReference type="Proteomes" id="UP000745764"/>
    </source>
</evidence>
<dbReference type="PANTHER" id="PTHR36847:SF1">
    <property type="entry name" value="AMIDOLIGASE ENZYME"/>
    <property type="match status" value="1"/>
</dbReference>
<gene>
    <name evidence="2" type="ORF">AWRI4620_LOCUS2363</name>
</gene>
<dbReference type="Pfam" id="PF12224">
    <property type="entry name" value="Amidoligase_2"/>
    <property type="match status" value="1"/>
</dbReference>
<feature type="compositionally biased region" description="Low complexity" evidence="1">
    <location>
        <begin position="558"/>
        <end position="582"/>
    </location>
</feature>
<name>A0A9N8KI59_9PEZI</name>
<dbReference type="AlphaFoldDB" id="A0A9N8KI59"/>
<evidence type="ECO:0000313" key="2">
    <source>
        <dbReference type="EMBL" id="CAD0108108.1"/>
    </source>
</evidence>
<reference evidence="2" key="1">
    <citation type="submission" date="2020-06" db="EMBL/GenBank/DDBJ databases">
        <authorList>
            <person name="Onetto C."/>
        </authorList>
    </citation>
    <scope>NUCLEOTIDE SEQUENCE</scope>
</reference>
<feature type="compositionally biased region" description="Acidic residues" evidence="1">
    <location>
        <begin position="642"/>
        <end position="651"/>
    </location>
</feature>
<dbReference type="OrthoDB" id="412402at2759"/>
<dbReference type="Proteomes" id="UP000745764">
    <property type="component" value="Unassembled WGS sequence"/>
</dbReference>
<comment type="caution">
    <text evidence="2">The sequence shown here is derived from an EMBL/GenBank/DDBJ whole genome shotgun (WGS) entry which is preliminary data.</text>
</comment>
<accession>A0A9N8KI59</accession>
<evidence type="ECO:0008006" key="4">
    <source>
        <dbReference type="Google" id="ProtNLM"/>
    </source>
</evidence>
<evidence type="ECO:0000256" key="1">
    <source>
        <dbReference type="SAM" id="MobiDB-lite"/>
    </source>
</evidence>
<organism evidence="2 3">
    <name type="scientific">Aureobasidium uvarum</name>
    <dbReference type="NCBI Taxonomy" id="2773716"/>
    <lineage>
        <taxon>Eukaryota</taxon>
        <taxon>Fungi</taxon>
        <taxon>Dikarya</taxon>
        <taxon>Ascomycota</taxon>
        <taxon>Pezizomycotina</taxon>
        <taxon>Dothideomycetes</taxon>
        <taxon>Dothideomycetidae</taxon>
        <taxon>Dothideales</taxon>
        <taxon>Saccotheciaceae</taxon>
        <taxon>Aureobasidium</taxon>
    </lineage>
</organism>
<keyword evidence="3" id="KW-1185">Reference proteome</keyword>
<dbReference type="InterPro" id="IPR022025">
    <property type="entry name" value="Amidoligase_2"/>
</dbReference>